<feature type="signal peptide" evidence="2">
    <location>
        <begin position="1"/>
        <end position="22"/>
    </location>
</feature>
<dbReference type="Proteomes" id="UP000235145">
    <property type="component" value="Unassembled WGS sequence"/>
</dbReference>
<feature type="chain" id="PRO_5040140087" evidence="2">
    <location>
        <begin position="23"/>
        <end position="132"/>
    </location>
</feature>
<sequence length="132" mass="15224">MYDYLCLYLVFVLLDGMELTIASMRESISSKINNLGAVEEKLESQDPSRTKQEMQRAAQMIPCLKNGFGHKNYRSRGSLVFKNYERQDATLLSWNLMFIIFVYIILVCITLLSRSCPLIRNLVLGYIVSENL</sequence>
<keyword evidence="1" id="KW-0812">Transmembrane</keyword>
<accession>A0A9R1USJ5</accession>
<reference evidence="3 4" key="1">
    <citation type="journal article" date="2017" name="Nat. Commun.">
        <title>Genome assembly with in vitro proximity ligation data and whole-genome triplication in lettuce.</title>
        <authorList>
            <person name="Reyes-Chin-Wo S."/>
            <person name="Wang Z."/>
            <person name="Yang X."/>
            <person name="Kozik A."/>
            <person name="Arikit S."/>
            <person name="Song C."/>
            <person name="Xia L."/>
            <person name="Froenicke L."/>
            <person name="Lavelle D.O."/>
            <person name="Truco M.J."/>
            <person name="Xia R."/>
            <person name="Zhu S."/>
            <person name="Xu C."/>
            <person name="Xu H."/>
            <person name="Xu X."/>
            <person name="Cox K."/>
            <person name="Korf I."/>
            <person name="Meyers B.C."/>
            <person name="Michelmore R.W."/>
        </authorList>
    </citation>
    <scope>NUCLEOTIDE SEQUENCE [LARGE SCALE GENOMIC DNA]</scope>
    <source>
        <strain evidence="4">cv. Salinas</strain>
        <tissue evidence="3">Seedlings</tissue>
    </source>
</reference>
<protein>
    <submittedName>
        <fullName evidence="3">Uncharacterized protein</fullName>
    </submittedName>
</protein>
<keyword evidence="1" id="KW-0472">Membrane</keyword>
<organism evidence="3 4">
    <name type="scientific">Lactuca sativa</name>
    <name type="common">Garden lettuce</name>
    <dbReference type="NCBI Taxonomy" id="4236"/>
    <lineage>
        <taxon>Eukaryota</taxon>
        <taxon>Viridiplantae</taxon>
        <taxon>Streptophyta</taxon>
        <taxon>Embryophyta</taxon>
        <taxon>Tracheophyta</taxon>
        <taxon>Spermatophyta</taxon>
        <taxon>Magnoliopsida</taxon>
        <taxon>eudicotyledons</taxon>
        <taxon>Gunneridae</taxon>
        <taxon>Pentapetalae</taxon>
        <taxon>asterids</taxon>
        <taxon>campanulids</taxon>
        <taxon>Asterales</taxon>
        <taxon>Asteraceae</taxon>
        <taxon>Cichorioideae</taxon>
        <taxon>Cichorieae</taxon>
        <taxon>Lactucinae</taxon>
        <taxon>Lactuca</taxon>
    </lineage>
</organism>
<proteinExistence type="predicted"/>
<evidence type="ECO:0000256" key="1">
    <source>
        <dbReference type="SAM" id="Phobius"/>
    </source>
</evidence>
<dbReference type="EMBL" id="NBSK02000008">
    <property type="protein sequence ID" value="KAJ0192120.1"/>
    <property type="molecule type" value="Genomic_DNA"/>
</dbReference>
<feature type="transmembrane region" description="Helical" evidence="1">
    <location>
        <begin position="91"/>
        <end position="112"/>
    </location>
</feature>
<comment type="caution">
    <text evidence="3">The sequence shown here is derived from an EMBL/GenBank/DDBJ whole genome shotgun (WGS) entry which is preliminary data.</text>
</comment>
<keyword evidence="2" id="KW-0732">Signal</keyword>
<evidence type="ECO:0000313" key="4">
    <source>
        <dbReference type="Proteomes" id="UP000235145"/>
    </source>
</evidence>
<evidence type="ECO:0000313" key="3">
    <source>
        <dbReference type="EMBL" id="KAJ0192120.1"/>
    </source>
</evidence>
<keyword evidence="4" id="KW-1185">Reference proteome</keyword>
<gene>
    <name evidence="3" type="ORF">LSAT_V11C800422290</name>
</gene>
<evidence type="ECO:0000256" key="2">
    <source>
        <dbReference type="SAM" id="SignalP"/>
    </source>
</evidence>
<keyword evidence="1" id="KW-1133">Transmembrane helix</keyword>
<dbReference type="AlphaFoldDB" id="A0A9R1USJ5"/>
<name>A0A9R1USJ5_LACSA</name>